<comment type="subcellular location">
    <subcellularLocation>
        <location evidence="1">Membrane</location>
        <topology evidence="1">Multi-pass membrane protein</topology>
    </subcellularLocation>
</comment>
<evidence type="ECO:0000256" key="1">
    <source>
        <dbReference type="ARBA" id="ARBA00004141"/>
    </source>
</evidence>
<evidence type="ECO:0000313" key="9">
    <source>
        <dbReference type="Proteomes" id="UP001199319"/>
    </source>
</evidence>
<feature type="transmembrane region" description="Helical" evidence="7">
    <location>
        <begin position="243"/>
        <end position="264"/>
    </location>
</feature>
<evidence type="ECO:0000256" key="3">
    <source>
        <dbReference type="ARBA" id="ARBA00022448"/>
    </source>
</evidence>
<gene>
    <name evidence="8" type="ORF">LKD37_06610</name>
</gene>
<feature type="transmembrane region" description="Helical" evidence="7">
    <location>
        <begin position="417"/>
        <end position="441"/>
    </location>
</feature>
<dbReference type="GO" id="GO:0042907">
    <property type="term" value="F:xanthine transmembrane transporter activity"/>
    <property type="evidence" value="ECO:0007669"/>
    <property type="project" value="TreeGrafter"/>
</dbReference>
<keyword evidence="3" id="KW-0813">Transport</keyword>
<protein>
    <submittedName>
        <fullName evidence="8">Purine/pyrimidine permease</fullName>
    </submittedName>
</protein>
<dbReference type="Proteomes" id="UP001199319">
    <property type="component" value="Unassembled WGS sequence"/>
</dbReference>
<reference evidence="8" key="1">
    <citation type="submission" date="2021-10" db="EMBL/GenBank/DDBJ databases">
        <title>Anaerobic single-cell dispensing facilitates the cultivation of human gut bacteria.</title>
        <authorList>
            <person name="Afrizal A."/>
        </authorList>
    </citation>
    <scope>NUCLEOTIDE SEQUENCE</scope>
    <source>
        <strain evidence="8">CLA-AA-H272</strain>
    </source>
</reference>
<evidence type="ECO:0000256" key="6">
    <source>
        <dbReference type="ARBA" id="ARBA00023136"/>
    </source>
</evidence>
<feature type="transmembrane region" description="Helical" evidence="7">
    <location>
        <begin position="33"/>
        <end position="54"/>
    </location>
</feature>
<name>A0AAE3AFV0_9FIRM</name>
<dbReference type="NCBIfam" id="NF037981">
    <property type="entry name" value="NCS2_1"/>
    <property type="match status" value="1"/>
</dbReference>
<feature type="transmembrane region" description="Helical" evidence="7">
    <location>
        <begin position="332"/>
        <end position="355"/>
    </location>
</feature>
<dbReference type="PANTHER" id="PTHR42810">
    <property type="entry name" value="PURINE PERMEASE C1399.01C-RELATED"/>
    <property type="match status" value="1"/>
</dbReference>
<sequence length="451" mass="47689">MEKDRQEPRIENVYQLEGRVPVAKAIPFGLQHVLAMFVANIAPLIIIASVAVYNGQPFSVIETARLLQNCMLIAGIGTMLQLYPVWKIGSGLPVVMGLSFTFLAACMTAASQDYGVMVGAIIVGGVFEGILGLTAKYWRKIISPILSACVVVSIGLSILNVGVSSFGSSAKYPLGSWQNLLVAAITLAAALIFHTTLKGVAKQLYVLLGMIVGYVVAVCFGMVDFAGMNQTIRELGVVAVPQLFAYTPKFQMGTILSFCLVFIVSAVETIGDTTATCTGGLGRDITDKEISGSLCVDGFASALSGGVFGCSPITSFSQNVGLISMTHVVNRFTIMFGALAMILGGLFPPIGAFFTTLPDCVLGGCTVIMFGSIMMSGIRMMQDAGLDQRNVLIAATSLCLGVGVTQVEGFFDNLPPVFGEIFAGNMVAGVFVVGLILELCLPKDPKRYETR</sequence>
<feature type="transmembrane region" description="Helical" evidence="7">
    <location>
        <begin position="390"/>
        <end position="411"/>
    </location>
</feature>
<evidence type="ECO:0000256" key="5">
    <source>
        <dbReference type="ARBA" id="ARBA00022989"/>
    </source>
</evidence>
<comment type="similarity">
    <text evidence="2">Belongs to the nucleobase:cation symporter-2 (NCS2) (TC 2.A.40) family.</text>
</comment>
<feature type="transmembrane region" description="Helical" evidence="7">
    <location>
        <begin position="361"/>
        <end position="378"/>
    </location>
</feature>
<accession>A0AAE3AFV0</accession>
<feature type="transmembrane region" description="Helical" evidence="7">
    <location>
        <begin position="92"/>
        <end position="110"/>
    </location>
</feature>
<evidence type="ECO:0000256" key="4">
    <source>
        <dbReference type="ARBA" id="ARBA00022692"/>
    </source>
</evidence>
<keyword evidence="9" id="KW-1185">Reference proteome</keyword>
<feature type="transmembrane region" description="Helical" evidence="7">
    <location>
        <begin position="116"/>
        <end position="138"/>
    </location>
</feature>
<evidence type="ECO:0000313" key="8">
    <source>
        <dbReference type="EMBL" id="MCC2129191.1"/>
    </source>
</evidence>
<keyword evidence="4 7" id="KW-0812">Transmembrane</keyword>
<dbReference type="AlphaFoldDB" id="A0AAE3AFV0"/>
<dbReference type="RefSeq" id="WP_302928487.1">
    <property type="nucleotide sequence ID" value="NZ_JAJEPW010000014.1"/>
</dbReference>
<comment type="caution">
    <text evidence="8">The sequence shown here is derived from an EMBL/GenBank/DDBJ whole genome shotgun (WGS) entry which is preliminary data.</text>
</comment>
<feature type="transmembrane region" description="Helical" evidence="7">
    <location>
        <begin position="204"/>
        <end position="223"/>
    </location>
</feature>
<evidence type="ECO:0000256" key="2">
    <source>
        <dbReference type="ARBA" id="ARBA00008821"/>
    </source>
</evidence>
<keyword evidence="6 7" id="KW-0472">Membrane</keyword>
<dbReference type="EMBL" id="JAJEPW010000014">
    <property type="protein sequence ID" value="MCC2129191.1"/>
    <property type="molecule type" value="Genomic_DNA"/>
</dbReference>
<keyword evidence="5 7" id="KW-1133">Transmembrane helix</keyword>
<organism evidence="8 9">
    <name type="scientific">Brotocaccenecus cirricatena</name>
    <dbReference type="NCBI Taxonomy" id="3064195"/>
    <lineage>
        <taxon>Bacteria</taxon>
        <taxon>Bacillati</taxon>
        <taxon>Bacillota</taxon>
        <taxon>Clostridia</taxon>
        <taxon>Eubacteriales</taxon>
        <taxon>Oscillospiraceae</taxon>
        <taxon>Brotocaccenecus</taxon>
    </lineage>
</organism>
<feature type="transmembrane region" description="Helical" evidence="7">
    <location>
        <begin position="145"/>
        <end position="167"/>
    </location>
</feature>
<proteinExistence type="inferred from homology"/>
<dbReference type="Pfam" id="PF00860">
    <property type="entry name" value="Xan_ur_permease"/>
    <property type="match status" value="1"/>
</dbReference>
<dbReference type="InterPro" id="IPR006043">
    <property type="entry name" value="NCS2"/>
</dbReference>
<dbReference type="PANTHER" id="PTHR42810:SF2">
    <property type="entry name" value="PURINE PERMEASE C1399.01C-RELATED"/>
    <property type="match status" value="1"/>
</dbReference>
<feature type="transmembrane region" description="Helical" evidence="7">
    <location>
        <begin position="179"/>
        <end position="197"/>
    </location>
</feature>
<dbReference type="GO" id="GO:0005886">
    <property type="term" value="C:plasma membrane"/>
    <property type="evidence" value="ECO:0007669"/>
    <property type="project" value="TreeGrafter"/>
</dbReference>
<evidence type="ECO:0000256" key="7">
    <source>
        <dbReference type="SAM" id="Phobius"/>
    </source>
</evidence>